<keyword evidence="8" id="KW-0479">Metal-binding</keyword>
<evidence type="ECO:0000256" key="3">
    <source>
        <dbReference type="ARBA" id="ARBA00013524"/>
    </source>
</evidence>
<keyword evidence="14" id="KW-0481">Metalloenzyme inhibitor</keyword>
<dbReference type="GO" id="GO:0009725">
    <property type="term" value="P:response to hormone"/>
    <property type="evidence" value="ECO:0007669"/>
    <property type="project" value="TreeGrafter"/>
</dbReference>
<sequence length="143" mass="16905">TDRETTTTTNCITLMFKGSEMMKKVEHFYTRNSGRLCGYTPKDNYRNEDYLLSGMRETSISIRVTSCNFVMPWKELTEYQRNSMQQKYSDGCECEIIPCYSKPCKPSRHWETQCIWELENSRSGQRYDYRACLKTSSGTCKWD</sequence>
<keyword evidence="12 17" id="KW-1015">Disulfide bond</keyword>
<dbReference type="InterPro" id="IPR001134">
    <property type="entry name" value="Netrin_domain"/>
</dbReference>
<keyword evidence="13" id="KW-0325">Glycoprotein</keyword>
<name>V9LIZ0_CALMI</name>
<reference evidence="19" key="1">
    <citation type="journal article" date="2014" name="Nature">
        <title>Elephant shark genome provides unique insights into gnathostome evolution.</title>
        <authorList>
            <consortium name="International Elephant Shark Genome Sequencing Consortium"/>
            <person name="Venkatesh B."/>
            <person name="Lee A.P."/>
            <person name="Ravi V."/>
            <person name="Maurya A.K."/>
            <person name="Lian M.M."/>
            <person name="Swann J.B."/>
            <person name="Ohta Y."/>
            <person name="Flajnik M.F."/>
            <person name="Sutoh Y."/>
            <person name="Kasahara M."/>
            <person name="Hoon S."/>
            <person name="Gangu V."/>
            <person name="Roy S.W."/>
            <person name="Irimia M."/>
            <person name="Korzh V."/>
            <person name="Kondrychyn I."/>
            <person name="Lim Z.W."/>
            <person name="Tay B.H."/>
            <person name="Tohari S."/>
            <person name="Kong K.W."/>
            <person name="Ho S."/>
            <person name="Lorente-Galdos B."/>
            <person name="Quilez J."/>
            <person name="Marques-Bonet T."/>
            <person name="Raney B.J."/>
            <person name="Ingham P.W."/>
            <person name="Tay A."/>
            <person name="Hillier L.W."/>
            <person name="Minx P."/>
            <person name="Boehm T."/>
            <person name="Wilson R.K."/>
            <person name="Brenner S."/>
            <person name="Warren W.C."/>
        </authorList>
    </citation>
    <scope>NUCLEOTIDE SEQUENCE</scope>
    <source>
        <tissue evidence="19">Kidney</tissue>
    </source>
</reference>
<dbReference type="InterPro" id="IPR008993">
    <property type="entry name" value="TIMP-like_OB-fold"/>
</dbReference>
<comment type="subcellular location">
    <subcellularLocation>
        <location evidence="1">Secreted</location>
    </subcellularLocation>
</comment>
<dbReference type="GO" id="GO:0002020">
    <property type="term" value="F:protease binding"/>
    <property type="evidence" value="ECO:0007669"/>
    <property type="project" value="TreeGrafter"/>
</dbReference>
<feature type="disulfide bond" evidence="17">
    <location>
        <begin position="99"/>
        <end position="104"/>
    </location>
</feature>
<dbReference type="PANTHER" id="PTHR11844">
    <property type="entry name" value="METALLOPROTEASE INHIBITOR"/>
    <property type="match status" value="1"/>
</dbReference>
<organism evidence="19">
    <name type="scientific">Callorhinchus milii</name>
    <name type="common">Ghost shark</name>
    <dbReference type="NCBI Taxonomy" id="7868"/>
    <lineage>
        <taxon>Eukaryota</taxon>
        <taxon>Metazoa</taxon>
        <taxon>Chordata</taxon>
        <taxon>Craniata</taxon>
        <taxon>Vertebrata</taxon>
        <taxon>Chondrichthyes</taxon>
        <taxon>Holocephali</taxon>
        <taxon>Chimaeriformes</taxon>
        <taxon>Callorhinchidae</taxon>
        <taxon>Callorhinchus</taxon>
    </lineage>
</organism>
<evidence type="ECO:0000256" key="10">
    <source>
        <dbReference type="ARBA" id="ARBA00022833"/>
    </source>
</evidence>
<dbReference type="SUPFAM" id="SSF50242">
    <property type="entry name" value="TIMP-like"/>
    <property type="match status" value="1"/>
</dbReference>
<feature type="disulfide bond" evidence="17">
    <location>
        <begin position="94"/>
        <end position="140"/>
    </location>
</feature>
<evidence type="ECO:0000256" key="9">
    <source>
        <dbReference type="ARBA" id="ARBA00022729"/>
    </source>
</evidence>
<evidence type="ECO:0000256" key="13">
    <source>
        <dbReference type="ARBA" id="ARBA00023180"/>
    </source>
</evidence>
<dbReference type="GO" id="GO:0008083">
    <property type="term" value="F:growth factor activity"/>
    <property type="evidence" value="ECO:0007669"/>
    <property type="project" value="UniProtKB-KW"/>
</dbReference>
<dbReference type="InterPro" id="IPR027465">
    <property type="entry name" value="TIMP_C"/>
</dbReference>
<evidence type="ECO:0000256" key="1">
    <source>
        <dbReference type="ARBA" id="ARBA00004613"/>
    </source>
</evidence>
<feature type="domain" description="NTR" evidence="18">
    <location>
        <begin position="1"/>
        <end position="92"/>
    </location>
</feature>
<evidence type="ECO:0000256" key="15">
    <source>
        <dbReference type="ARBA" id="ARBA00025946"/>
    </source>
</evidence>
<protein>
    <recommendedName>
        <fullName evidence="3">Metalloproteinase inhibitor 1</fullName>
    </recommendedName>
    <alternativeName>
        <fullName evidence="16">Tissue inhibitor of metalloproteinases 1</fullName>
    </alternativeName>
</protein>
<dbReference type="GO" id="GO:0046872">
    <property type="term" value="F:metal ion binding"/>
    <property type="evidence" value="ECO:0007669"/>
    <property type="project" value="UniProtKB-KW"/>
</dbReference>
<dbReference type="AlphaFoldDB" id="V9LIZ0"/>
<evidence type="ECO:0000256" key="2">
    <source>
        <dbReference type="ARBA" id="ARBA00011027"/>
    </source>
</evidence>
<comment type="subunit">
    <text evidence="15">Interacts with MMP1, MMP3, MMP10 and MMP13, but has only very low affinity for MMP14. Interacts with CD63; identified in a complex with CD63 and ITGB1.</text>
</comment>
<keyword evidence="6" id="KW-0483">Metalloprotease inhibitor</keyword>
<evidence type="ECO:0000256" key="7">
    <source>
        <dbReference type="ARBA" id="ARBA00022690"/>
    </source>
</evidence>
<evidence type="ECO:0000256" key="16">
    <source>
        <dbReference type="ARBA" id="ARBA00030100"/>
    </source>
</evidence>
<keyword evidence="5" id="KW-0597">Phosphoprotein</keyword>
<evidence type="ECO:0000256" key="11">
    <source>
        <dbReference type="ARBA" id="ARBA00023030"/>
    </source>
</evidence>
<comment type="similarity">
    <text evidence="2">Belongs to the protease inhibitor I35 (TIMP) family.</text>
</comment>
<evidence type="ECO:0000256" key="5">
    <source>
        <dbReference type="ARBA" id="ARBA00022553"/>
    </source>
</evidence>
<accession>V9LIZ0</accession>
<dbReference type="PANTHER" id="PTHR11844:SF20">
    <property type="entry name" value="METALLOPROTEINASE INHIBITOR 1"/>
    <property type="match status" value="1"/>
</dbReference>
<dbReference type="GO" id="GO:0005615">
    <property type="term" value="C:extracellular space"/>
    <property type="evidence" value="ECO:0007669"/>
    <property type="project" value="TreeGrafter"/>
</dbReference>
<evidence type="ECO:0000256" key="4">
    <source>
        <dbReference type="ARBA" id="ARBA00022525"/>
    </source>
</evidence>
<dbReference type="SMART" id="SM00206">
    <property type="entry name" value="NTR"/>
    <property type="match status" value="1"/>
</dbReference>
<dbReference type="InterPro" id="IPR001820">
    <property type="entry name" value="TIMP"/>
</dbReference>
<evidence type="ECO:0000256" key="12">
    <source>
        <dbReference type="ARBA" id="ARBA00023157"/>
    </source>
</evidence>
<feature type="disulfide bond" evidence="17">
    <location>
        <begin position="114"/>
        <end position="132"/>
    </location>
</feature>
<dbReference type="Pfam" id="PF00965">
    <property type="entry name" value="TIMP"/>
    <property type="match status" value="1"/>
</dbReference>
<dbReference type="EMBL" id="JW880618">
    <property type="protein sequence ID" value="AFP13135.1"/>
    <property type="molecule type" value="mRNA"/>
</dbReference>
<keyword evidence="7" id="KW-0646">Protease inhibitor</keyword>
<proteinExistence type="evidence at transcript level"/>
<evidence type="ECO:0000259" key="18">
    <source>
        <dbReference type="PROSITE" id="PS50189"/>
    </source>
</evidence>
<feature type="non-terminal residue" evidence="19">
    <location>
        <position position="1"/>
    </location>
</feature>
<dbReference type="GO" id="GO:0031012">
    <property type="term" value="C:extracellular matrix"/>
    <property type="evidence" value="ECO:0007669"/>
    <property type="project" value="TreeGrafter"/>
</dbReference>
<evidence type="ECO:0000256" key="6">
    <source>
        <dbReference type="ARBA" id="ARBA00022608"/>
    </source>
</evidence>
<dbReference type="Gene3D" id="3.90.370.10">
    <property type="entry name" value="Tissue inhibitor of metalloproteinase-1. Chain B, domain 1"/>
    <property type="match status" value="1"/>
</dbReference>
<evidence type="ECO:0000256" key="17">
    <source>
        <dbReference type="PIRSR" id="PIRSR601820-3"/>
    </source>
</evidence>
<evidence type="ECO:0000256" key="8">
    <source>
        <dbReference type="ARBA" id="ARBA00022723"/>
    </source>
</evidence>
<dbReference type="GO" id="GO:0051045">
    <property type="term" value="P:negative regulation of membrane protein ectodomain proteolysis"/>
    <property type="evidence" value="ECO:0007669"/>
    <property type="project" value="TreeGrafter"/>
</dbReference>
<dbReference type="GO" id="GO:0008191">
    <property type="term" value="F:metalloendopeptidase inhibitor activity"/>
    <property type="evidence" value="ECO:0007669"/>
    <property type="project" value="InterPro"/>
</dbReference>
<dbReference type="GO" id="GO:0034097">
    <property type="term" value="P:response to cytokine"/>
    <property type="evidence" value="ECO:0007669"/>
    <property type="project" value="TreeGrafter"/>
</dbReference>
<evidence type="ECO:0000256" key="14">
    <source>
        <dbReference type="ARBA" id="ARBA00023215"/>
    </source>
</evidence>
<keyword evidence="4" id="KW-0964">Secreted</keyword>
<dbReference type="PROSITE" id="PS50189">
    <property type="entry name" value="NTR"/>
    <property type="match status" value="1"/>
</dbReference>
<keyword evidence="9" id="KW-0732">Signal</keyword>
<dbReference type="Gene3D" id="2.40.50.120">
    <property type="match status" value="1"/>
</dbReference>
<keyword evidence="11" id="KW-0339">Growth factor</keyword>
<evidence type="ECO:0000313" key="19">
    <source>
        <dbReference type="EMBL" id="AFP13135.1"/>
    </source>
</evidence>
<keyword evidence="10" id="KW-0862">Zinc</keyword>